<dbReference type="Gene3D" id="1.25.40.10">
    <property type="entry name" value="Tetratricopeptide repeat domain"/>
    <property type="match status" value="1"/>
</dbReference>
<comment type="caution">
    <text evidence="1">The sequence shown here is derived from an EMBL/GenBank/DDBJ whole genome shotgun (WGS) entry which is preliminary data.</text>
</comment>
<dbReference type="AlphaFoldDB" id="A0A101EJN3"/>
<dbReference type="SUPFAM" id="SSF48452">
    <property type="entry name" value="TPR-like"/>
    <property type="match status" value="2"/>
</dbReference>
<proteinExistence type="predicted"/>
<gene>
    <name evidence="1" type="ORF">XD54_2096</name>
</gene>
<dbReference type="Proteomes" id="UP000053911">
    <property type="component" value="Unassembled WGS sequence"/>
</dbReference>
<protein>
    <submittedName>
        <fullName evidence="1">Uncharacterized protein</fullName>
    </submittedName>
</protein>
<name>A0A101EJN3_9EURY</name>
<dbReference type="PATRIC" id="fig|172049.5.peg.917"/>
<accession>A0A101EJN3</accession>
<evidence type="ECO:0000313" key="2">
    <source>
        <dbReference type="Proteomes" id="UP000053911"/>
    </source>
</evidence>
<reference evidence="2" key="1">
    <citation type="journal article" date="2015" name="MBio">
        <title>Genome-Resolved Metagenomic Analysis Reveals Roles for Candidate Phyla and Other Microbial Community Members in Biogeochemical Transformations in Oil Reservoirs.</title>
        <authorList>
            <person name="Hu P."/>
            <person name="Tom L."/>
            <person name="Singh A."/>
            <person name="Thomas B.C."/>
            <person name="Baker B.J."/>
            <person name="Piceno Y.M."/>
            <person name="Andersen G.L."/>
            <person name="Banfield J.F."/>
        </authorList>
    </citation>
    <scope>NUCLEOTIDE SEQUENCE [LARGE SCALE GENOMIC DNA]</scope>
</reference>
<dbReference type="EMBL" id="LGFD01000096">
    <property type="protein sequence ID" value="KUK16612.1"/>
    <property type="molecule type" value="Genomic_DNA"/>
</dbReference>
<sequence length="394" mass="45620">MIAGIIRSSPSELELAGKSMITRGNLKAGIQLLIKSAREYEKQKRILDAARIYRYIGDIIISTNPQALNDARPFLLKSAYYYLDILEEAVEIEEPDLELLDEFCSNILRIFEILGEKDKFEKYATEFAAMYKSMGNTQMKKKKIQKAIEAYEAAYRYYKIIHDPHGIEDMANILIDFYGKGAEIFVTKKEYQKAGDTFFKLAFIVKDVFGYDDHFMELMENAGRNYEKAGREWYADGNLYHTAKTFLSAEYSYMLAGDSQRTKIVGLNTAKMLYQLSGEYRKEGFTEELGETLLMLAQSLFPLDKLLDGLKTYKDLILEVEVTLEHRYRIRKALLLYLAAKERSRNYLEFVEHMEFYTKRGAYAQAVELAELIFETKYPEIKKGLQKVEGLSPE</sequence>
<organism evidence="1 2">
    <name type="scientific">Thermococcus sibiricus</name>
    <dbReference type="NCBI Taxonomy" id="172049"/>
    <lineage>
        <taxon>Archaea</taxon>
        <taxon>Methanobacteriati</taxon>
        <taxon>Methanobacteriota</taxon>
        <taxon>Thermococci</taxon>
        <taxon>Thermococcales</taxon>
        <taxon>Thermococcaceae</taxon>
        <taxon>Thermococcus</taxon>
    </lineage>
</organism>
<dbReference type="InterPro" id="IPR011990">
    <property type="entry name" value="TPR-like_helical_dom_sf"/>
</dbReference>
<evidence type="ECO:0000313" key="1">
    <source>
        <dbReference type="EMBL" id="KUK16612.1"/>
    </source>
</evidence>